<protein>
    <submittedName>
        <fullName evidence="1">Uncharacterized protein</fullName>
    </submittedName>
</protein>
<sequence>MTRIHPFNYHLKQMARNGANPLFIGVSRCLTGV</sequence>
<dbReference type="EMBL" id="BK015392">
    <property type="protein sequence ID" value="DAE04651.1"/>
    <property type="molecule type" value="Genomic_DNA"/>
</dbReference>
<name>A0A8S5PDX5_9CAUD</name>
<proteinExistence type="predicted"/>
<evidence type="ECO:0000313" key="1">
    <source>
        <dbReference type="EMBL" id="DAE04651.1"/>
    </source>
</evidence>
<organism evidence="1">
    <name type="scientific">Myoviridae sp. ctFYw8</name>
    <dbReference type="NCBI Taxonomy" id="2825069"/>
    <lineage>
        <taxon>Viruses</taxon>
        <taxon>Duplodnaviria</taxon>
        <taxon>Heunggongvirae</taxon>
        <taxon>Uroviricota</taxon>
        <taxon>Caudoviricetes</taxon>
    </lineage>
</organism>
<reference evidence="1" key="1">
    <citation type="journal article" date="2021" name="Proc. Natl. Acad. Sci. U.S.A.">
        <title>A Catalog of Tens of Thousands of Viruses from Human Metagenomes Reveals Hidden Associations with Chronic Diseases.</title>
        <authorList>
            <person name="Tisza M.J."/>
            <person name="Buck C.B."/>
        </authorList>
    </citation>
    <scope>NUCLEOTIDE SEQUENCE</scope>
    <source>
        <strain evidence="1">CtFYw8</strain>
    </source>
</reference>
<accession>A0A8S5PDX5</accession>